<protein>
    <submittedName>
        <fullName evidence="2">NAD-dependent epimerase/dehydratase family protein</fullName>
    </submittedName>
</protein>
<dbReference type="PANTHER" id="PTHR43245">
    <property type="entry name" value="BIFUNCTIONAL POLYMYXIN RESISTANCE PROTEIN ARNA"/>
    <property type="match status" value="1"/>
</dbReference>
<dbReference type="InterPro" id="IPR050177">
    <property type="entry name" value="Lipid_A_modif_metabolic_enz"/>
</dbReference>
<dbReference type="Gene3D" id="3.40.50.720">
    <property type="entry name" value="NAD(P)-binding Rossmann-like Domain"/>
    <property type="match status" value="1"/>
</dbReference>
<organism evidence="2 3">
    <name type="scientific">Kordiimonas pumila</name>
    <dbReference type="NCBI Taxonomy" id="2161677"/>
    <lineage>
        <taxon>Bacteria</taxon>
        <taxon>Pseudomonadati</taxon>
        <taxon>Pseudomonadota</taxon>
        <taxon>Alphaproteobacteria</taxon>
        <taxon>Kordiimonadales</taxon>
        <taxon>Kordiimonadaceae</taxon>
        <taxon>Kordiimonas</taxon>
    </lineage>
</organism>
<accession>A0ABV7D0V3</accession>
<evidence type="ECO:0000313" key="2">
    <source>
        <dbReference type="EMBL" id="MFC3050555.1"/>
    </source>
</evidence>
<feature type="domain" description="NAD-dependent epimerase/dehydratase" evidence="1">
    <location>
        <begin position="12"/>
        <end position="176"/>
    </location>
</feature>
<dbReference type="Proteomes" id="UP001595444">
    <property type="component" value="Unassembled WGS sequence"/>
</dbReference>
<dbReference type="InterPro" id="IPR001509">
    <property type="entry name" value="Epimerase_deHydtase"/>
</dbReference>
<dbReference type="EMBL" id="JBHRSL010000001">
    <property type="protein sequence ID" value="MFC3050555.1"/>
    <property type="molecule type" value="Genomic_DNA"/>
</dbReference>
<sequence>MVDGRNHLQAGVLGASGLIGQGIYRVLAKAGGAVSIGRTAAMQRQCDIDEPLQAGTFSSLDTLVYAAGLRDEDMLTGGENAARKAADTALRRAEHVFECALQAGCKKLVYISSAHVYGALQGTITEDTALAPQSLYAETHTAVEMLAASKAVEAGGRCLILRPNAVYGMTFDPARFARWNLIPFSFPLAAIRHSQLEVRAPHAGRNFVSSMDIGVYVKAWLENKTAPQVQFLNPLGADTLTIGAFAAKCAKVAEQLTGTKVALKYGNSAAPAFLYASKYEKVTLTETIDDFLPVYARFCLEADVPPKC</sequence>
<evidence type="ECO:0000313" key="3">
    <source>
        <dbReference type="Proteomes" id="UP001595444"/>
    </source>
</evidence>
<dbReference type="Pfam" id="PF01370">
    <property type="entry name" value="Epimerase"/>
    <property type="match status" value="1"/>
</dbReference>
<comment type="caution">
    <text evidence="2">The sequence shown here is derived from an EMBL/GenBank/DDBJ whole genome shotgun (WGS) entry which is preliminary data.</text>
</comment>
<dbReference type="InterPro" id="IPR036291">
    <property type="entry name" value="NAD(P)-bd_dom_sf"/>
</dbReference>
<gene>
    <name evidence="2" type="ORF">ACFOKA_01410</name>
</gene>
<dbReference type="RefSeq" id="WP_194214930.1">
    <property type="nucleotide sequence ID" value="NZ_CP061205.1"/>
</dbReference>
<proteinExistence type="predicted"/>
<dbReference type="SUPFAM" id="SSF51735">
    <property type="entry name" value="NAD(P)-binding Rossmann-fold domains"/>
    <property type="match status" value="1"/>
</dbReference>
<keyword evidence="3" id="KW-1185">Reference proteome</keyword>
<dbReference type="CDD" id="cd08946">
    <property type="entry name" value="SDR_e"/>
    <property type="match status" value="1"/>
</dbReference>
<evidence type="ECO:0000259" key="1">
    <source>
        <dbReference type="Pfam" id="PF01370"/>
    </source>
</evidence>
<reference evidence="3" key="1">
    <citation type="journal article" date="2019" name="Int. J. Syst. Evol. Microbiol.">
        <title>The Global Catalogue of Microorganisms (GCM) 10K type strain sequencing project: providing services to taxonomists for standard genome sequencing and annotation.</title>
        <authorList>
            <consortium name="The Broad Institute Genomics Platform"/>
            <consortium name="The Broad Institute Genome Sequencing Center for Infectious Disease"/>
            <person name="Wu L."/>
            <person name="Ma J."/>
        </authorList>
    </citation>
    <scope>NUCLEOTIDE SEQUENCE [LARGE SCALE GENOMIC DNA]</scope>
    <source>
        <strain evidence="3">KCTC 62164</strain>
    </source>
</reference>
<name>A0ABV7D0V3_9PROT</name>